<keyword evidence="3" id="KW-0812">Transmembrane</keyword>
<dbReference type="Gene3D" id="3.20.20.80">
    <property type="entry name" value="Glycosidases"/>
    <property type="match status" value="1"/>
</dbReference>
<dbReference type="CDD" id="cd06414">
    <property type="entry name" value="GH25_LytC-like"/>
    <property type="match status" value="1"/>
</dbReference>
<dbReference type="GO" id="GO:0003796">
    <property type="term" value="F:lysozyme activity"/>
    <property type="evidence" value="ECO:0007669"/>
    <property type="project" value="InterPro"/>
</dbReference>
<dbReference type="AlphaFoldDB" id="A0A9D2S2Z1"/>
<dbReference type="Pfam" id="PF02368">
    <property type="entry name" value="Big_2"/>
    <property type="match status" value="1"/>
</dbReference>
<gene>
    <name evidence="5" type="ORF">H9945_07150</name>
</gene>
<keyword evidence="3" id="KW-1133">Transmembrane helix</keyword>
<feature type="compositionally biased region" description="Basic residues" evidence="2">
    <location>
        <begin position="26"/>
        <end position="35"/>
    </location>
</feature>
<evidence type="ECO:0000313" key="5">
    <source>
        <dbReference type="EMBL" id="HJB42258.1"/>
    </source>
</evidence>
<dbReference type="PANTHER" id="PTHR34135:SF2">
    <property type="entry name" value="LYSOZYME"/>
    <property type="match status" value="1"/>
</dbReference>
<dbReference type="Gene3D" id="2.60.40.1080">
    <property type="match status" value="1"/>
</dbReference>
<feature type="transmembrane region" description="Helical" evidence="3">
    <location>
        <begin position="39"/>
        <end position="60"/>
    </location>
</feature>
<dbReference type="Pfam" id="PF01183">
    <property type="entry name" value="Glyco_hydro_25"/>
    <property type="match status" value="1"/>
</dbReference>
<dbReference type="GO" id="GO:0016998">
    <property type="term" value="P:cell wall macromolecule catabolic process"/>
    <property type="evidence" value="ECO:0007669"/>
    <property type="project" value="InterPro"/>
</dbReference>
<dbReference type="SUPFAM" id="SSF56300">
    <property type="entry name" value="Metallo-dependent phosphatases"/>
    <property type="match status" value="1"/>
</dbReference>
<evidence type="ECO:0000259" key="4">
    <source>
        <dbReference type="Pfam" id="PF02368"/>
    </source>
</evidence>
<evidence type="ECO:0000256" key="2">
    <source>
        <dbReference type="SAM" id="MobiDB-lite"/>
    </source>
</evidence>
<keyword evidence="3" id="KW-0472">Membrane</keyword>
<dbReference type="InterPro" id="IPR003343">
    <property type="entry name" value="Big_2"/>
</dbReference>
<evidence type="ECO:0000256" key="1">
    <source>
        <dbReference type="ARBA" id="ARBA00010646"/>
    </source>
</evidence>
<dbReference type="GO" id="GO:0016052">
    <property type="term" value="P:carbohydrate catabolic process"/>
    <property type="evidence" value="ECO:0007669"/>
    <property type="project" value="TreeGrafter"/>
</dbReference>
<dbReference type="InterPro" id="IPR008964">
    <property type="entry name" value="Invasin/intimin_cell_adhesion"/>
</dbReference>
<proteinExistence type="inferred from homology"/>
<feature type="region of interest" description="Disordered" evidence="2">
    <location>
        <begin position="1"/>
        <end position="35"/>
    </location>
</feature>
<feature type="domain" description="BIG2" evidence="4">
    <location>
        <begin position="358"/>
        <end position="414"/>
    </location>
</feature>
<feature type="compositionally biased region" description="Basic and acidic residues" evidence="2">
    <location>
        <begin position="1"/>
        <end position="12"/>
    </location>
</feature>
<dbReference type="Gene3D" id="3.60.21.10">
    <property type="match status" value="1"/>
</dbReference>
<comment type="caution">
    <text evidence="5">The sequence shown here is derived from an EMBL/GenBank/DDBJ whole genome shotgun (WGS) entry which is preliminary data.</text>
</comment>
<organism evidence="5 6">
    <name type="scientific">Candidatus Gemmiger avicola</name>
    <dbReference type="NCBI Taxonomy" id="2838605"/>
    <lineage>
        <taxon>Bacteria</taxon>
        <taxon>Bacillati</taxon>
        <taxon>Bacillota</taxon>
        <taxon>Clostridia</taxon>
        <taxon>Eubacteriales</taxon>
        <taxon>Gemmiger</taxon>
    </lineage>
</organism>
<dbReference type="PROSITE" id="PS51904">
    <property type="entry name" value="GLYCOSYL_HYDROL_F25_2"/>
    <property type="match status" value="1"/>
</dbReference>
<evidence type="ECO:0000313" key="6">
    <source>
        <dbReference type="Proteomes" id="UP000886803"/>
    </source>
</evidence>
<evidence type="ECO:0000256" key="3">
    <source>
        <dbReference type="SAM" id="Phobius"/>
    </source>
</evidence>
<dbReference type="SUPFAM" id="SSF51445">
    <property type="entry name" value="(Trans)glycosidases"/>
    <property type="match status" value="1"/>
</dbReference>
<dbReference type="InterPro" id="IPR029052">
    <property type="entry name" value="Metallo-depent_PP-like"/>
</dbReference>
<name>A0A9D2S2Z1_9FIRM</name>
<dbReference type="SUPFAM" id="SSF49373">
    <property type="entry name" value="Invasin/intimin cell-adhesion fragments"/>
    <property type="match status" value="1"/>
</dbReference>
<protein>
    <submittedName>
        <fullName evidence="5">Ig-like domain-containing protein</fullName>
    </submittedName>
</protein>
<dbReference type="InterPro" id="IPR017853">
    <property type="entry name" value="GH"/>
</dbReference>
<sequence length="883" mass="94081">MEKQNQPHEVYRRAAARPNPPGPNPPRRKPPQGGSRRRAIALAAVCVLAVVLTIVIVVLAGRSQGPTEPAVPDVGESAGAWAKNENGFYFNDAGEVILAATSKGIDVSKYQGQVDWEAARAAGVEFAILRCGYGSEWNGEGEYNQDDETWEYNADECTRLGIPFGTYLYSYATTEEQARLEADHVARLLGLKAPDHEGLADYTSKPYQLSLPVYYDLEDAAITGLFPEEMAHLTSVFFEQLESYGYTGEQGIYASLNWTRARLSDPAFDPWRDNFWIARFNSTLGYTGAYTMWQASYTEPGASYGVQSETVDIDFVMEELRVTGFTDAKVSGAEPSFTNDTYQNILWLPNVKDKVTMTTDEVTEKEGGQRVFWQTSDENVATVNKKGVVTAVGEGSCTLTATLADGRQSVDVTVRVGPVDVTIYATGNLRGTADNGTVSLADVAALHADDPDSILLDAGGSVQGAANTSLTGGMDMLSSMNYAGYDLQVFGASDLAFGAERLVEDAAVTSGPSIASTLQNEDGTPLFYRSTSWSRNRITNGLQEVVQRAGKTIGFFSLENAGVYAHAQVSTAEQSQIASEQVAALRAKGAQAIVCVAGAETAVDAETLAGLGVNAVLTLNPDEATRTEHGLTILNAAGGLNSVAALTLTFGTDGSITAAAETVAAASLQAARSSLSADAQTAYDSTATGLTALAQGDESVRAQELFTFEENADADETISFGNFVAEVYLAYAEGSRDAWTAQAALQDAALAVTEDMTLTAVAGGVSELEYGAVTRGDLLDALPAGARLQLVCTTAEAVSQLLDTGSVAETYDDSLVPYYGEGNVLLITDTDTLANLSDQNYTILMDYGDVFWDIRMNINDRTENFAQPFVLPEAPQYGAGRNG</sequence>
<reference evidence="5" key="2">
    <citation type="submission" date="2021-04" db="EMBL/GenBank/DDBJ databases">
        <authorList>
            <person name="Gilroy R."/>
        </authorList>
    </citation>
    <scope>NUCLEOTIDE SEQUENCE</scope>
    <source>
        <strain evidence="5">ChiBcec8-13705</strain>
    </source>
</reference>
<dbReference type="Proteomes" id="UP000886803">
    <property type="component" value="Unassembled WGS sequence"/>
</dbReference>
<dbReference type="PANTHER" id="PTHR34135">
    <property type="entry name" value="LYSOZYME"/>
    <property type="match status" value="1"/>
</dbReference>
<dbReference type="GO" id="GO:0009253">
    <property type="term" value="P:peptidoglycan catabolic process"/>
    <property type="evidence" value="ECO:0007669"/>
    <property type="project" value="InterPro"/>
</dbReference>
<dbReference type="EMBL" id="DWYG01000120">
    <property type="protein sequence ID" value="HJB42258.1"/>
    <property type="molecule type" value="Genomic_DNA"/>
</dbReference>
<accession>A0A9D2S2Z1</accession>
<comment type="similarity">
    <text evidence="1">Belongs to the glycosyl hydrolase 25 family.</text>
</comment>
<reference evidence="5" key="1">
    <citation type="journal article" date="2021" name="PeerJ">
        <title>Extensive microbial diversity within the chicken gut microbiome revealed by metagenomics and culture.</title>
        <authorList>
            <person name="Gilroy R."/>
            <person name="Ravi A."/>
            <person name="Getino M."/>
            <person name="Pursley I."/>
            <person name="Horton D.L."/>
            <person name="Alikhan N.F."/>
            <person name="Baker D."/>
            <person name="Gharbi K."/>
            <person name="Hall N."/>
            <person name="Watson M."/>
            <person name="Adriaenssens E.M."/>
            <person name="Foster-Nyarko E."/>
            <person name="Jarju S."/>
            <person name="Secka A."/>
            <person name="Antonio M."/>
            <person name="Oren A."/>
            <person name="Chaudhuri R.R."/>
            <person name="La Ragione R."/>
            <person name="Hildebrand F."/>
            <person name="Pallen M.J."/>
        </authorList>
    </citation>
    <scope>NUCLEOTIDE SEQUENCE</scope>
    <source>
        <strain evidence="5">ChiBcec8-13705</strain>
    </source>
</reference>
<dbReference type="InterPro" id="IPR002053">
    <property type="entry name" value="Glyco_hydro_25"/>
</dbReference>